<protein>
    <submittedName>
        <fullName evidence="1">Uncharacterized protein</fullName>
    </submittedName>
</protein>
<evidence type="ECO:0000313" key="1">
    <source>
        <dbReference type="EMBL" id="WMV49627.1"/>
    </source>
</evidence>
<keyword evidence="2" id="KW-1185">Reference proteome</keyword>
<proteinExistence type="predicted"/>
<sequence length="84" mass="9504">MGSLVAISVDKRPLARDIQRLANNRVQLHISKESVGLIAFIKARSSLVEQIRERQFDDEKLYLIQDKALRGESKEDVLDSDGLP</sequence>
<dbReference type="Proteomes" id="UP001234989">
    <property type="component" value="Chromosome 10"/>
</dbReference>
<dbReference type="EMBL" id="CP133621">
    <property type="protein sequence ID" value="WMV49627.1"/>
    <property type="molecule type" value="Genomic_DNA"/>
</dbReference>
<reference evidence="1" key="1">
    <citation type="submission" date="2023-08" db="EMBL/GenBank/DDBJ databases">
        <title>A de novo genome assembly of Solanum verrucosum Schlechtendal, a Mexican diploid species geographically isolated from the other diploid A-genome species in potato relatives.</title>
        <authorList>
            <person name="Hosaka K."/>
        </authorList>
    </citation>
    <scope>NUCLEOTIDE SEQUENCE</scope>
    <source>
        <tissue evidence="1">Young leaves</tissue>
    </source>
</reference>
<name>A0AAF0UNN0_SOLVR</name>
<dbReference type="AlphaFoldDB" id="A0AAF0UNN0"/>
<gene>
    <name evidence="1" type="ORF">MTR67_043012</name>
</gene>
<organism evidence="1 2">
    <name type="scientific">Solanum verrucosum</name>
    <dbReference type="NCBI Taxonomy" id="315347"/>
    <lineage>
        <taxon>Eukaryota</taxon>
        <taxon>Viridiplantae</taxon>
        <taxon>Streptophyta</taxon>
        <taxon>Embryophyta</taxon>
        <taxon>Tracheophyta</taxon>
        <taxon>Spermatophyta</taxon>
        <taxon>Magnoliopsida</taxon>
        <taxon>eudicotyledons</taxon>
        <taxon>Gunneridae</taxon>
        <taxon>Pentapetalae</taxon>
        <taxon>asterids</taxon>
        <taxon>lamiids</taxon>
        <taxon>Solanales</taxon>
        <taxon>Solanaceae</taxon>
        <taxon>Solanoideae</taxon>
        <taxon>Solaneae</taxon>
        <taxon>Solanum</taxon>
    </lineage>
</organism>
<accession>A0AAF0UNN0</accession>
<evidence type="ECO:0000313" key="2">
    <source>
        <dbReference type="Proteomes" id="UP001234989"/>
    </source>
</evidence>